<gene>
    <name evidence="1" type="primary">WBGene00277834</name>
</gene>
<proteinExistence type="predicted"/>
<accession>A0A8R1YSS6</accession>
<accession>A0A2A6D0D7</accession>
<name>A0A2A6D0D7_PRIPA</name>
<organism evidence="1 2">
    <name type="scientific">Pristionchus pacificus</name>
    <name type="common">Parasitic nematode worm</name>
    <dbReference type="NCBI Taxonomy" id="54126"/>
    <lineage>
        <taxon>Eukaryota</taxon>
        <taxon>Metazoa</taxon>
        <taxon>Ecdysozoa</taxon>
        <taxon>Nematoda</taxon>
        <taxon>Chromadorea</taxon>
        <taxon>Rhabditida</taxon>
        <taxon>Rhabditina</taxon>
        <taxon>Diplogasteromorpha</taxon>
        <taxon>Diplogasteroidea</taxon>
        <taxon>Neodiplogasteridae</taxon>
        <taxon>Pristionchus</taxon>
    </lineage>
</organism>
<sequence length="147" mass="17493">MKLHSFLKIDIRNLPLFYFTWMWVEVTVILLIGMVFFPPEPIEDDDSEYEIYEDDSDEEEEADYDIEELTLRERLQSLPIVQCIHRVYLPTQSLFVNSIGQIVIHLFSIMIAMDLHKFLDVAISSFFWNIKIKNHKDYAEIFDGLQL</sequence>
<reference evidence="2" key="1">
    <citation type="journal article" date="2008" name="Nat. Genet.">
        <title>The Pristionchus pacificus genome provides a unique perspective on nematode lifestyle and parasitism.</title>
        <authorList>
            <person name="Dieterich C."/>
            <person name="Clifton S.W."/>
            <person name="Schuster L.N."/>
            <person name="Chinwalla A."/>
            <person name="Delehaunty K."/>
            <person name="Dinkelacker I."/>
            <person name="Fulton L."/>
            <person name="Fulton R."/>
            <person name="Godfrey J."/>
            <person name="Minx P."/>
            <person name="Mitreva M."/>
            <person name="Roeseler W."/>
            <person name="Tian H."/>
            <person name="Witte H."/>
            <person name="Yang S.P."/>
            <person name="Wilson R.K."/>
            <person name="Sommer R.J."/>
        </authorList>
    </citation>
    <scope>NUCLEOTIDE SEQUENCE [LARGE SCALE GENOMIC DNA]</scope>
    <source>
        <strain evidence="2">PS312</strain>
    </source>
</reference>
<reference evidence="1" key="2">
    <citation type="submission" date="2022-06" db="UniProtKB">
        <authorList>
            <consortium name="EnsemblMetazoa"/>
        </authorList>
    </citation>
    <scope>IDENTIFICATION</scope>
    <source>
        <strain evidence="1">PS312</strain>
    </source>
</reference>
<keyword evidence="2" id="KW-1185">Reference proteome</keyword>
<dbReference type="Proteomes" id="UP000005239">
    <property type="component" value="Unassembled WGS sequence"/>
</dbReference>
<evidence type="ECO:0000313" key="2">
    <source>
        <dbReference type="Proteomes" id="UP000005239"/>
    </source>
</evidence>
<evidence type="ECO:0000313" key="1">
    <source>
        <dbReference type="EnsemblMetazoa" id="PPA39465.1"/>
    </source>
</evidence>
<dbReference type="EnsemblMetazoa" id="PPA39465.1">
    <property type="protein sequence ID" value="PPA39465.1"/>
    <property type="gene ID" value="WBGene00277834"/>
</dbReference>
<dbReference type="AlphaFoldDB" id="A0A2A6D0D7"/>
<protein>
    <submittedName>
        <fullName evidence="1">Uncharacterized protein</fullName>
    </submittedName>
</protein>